<dbReference type="InterPro" id="IPR002048">
    <property type="entry name" value="EF_hand_dom"/>
</dbReference>
<accession>A0A024TEN7</accession>
<feature type="domain" description="EF-hand" evidence="4">
    <location>
        <begin position="96"/>
        <end position="131"/>
    </location>
</feature>
<name>A0A024TEN7_9STRA</name>
<dbReference type="VEuPathDB" id="FungiDB:H310_13581"/>
<dbReference type="PROSITE" id="PS00018">
    <property type="entry name" value="EF_HAND_1"/>
    <property type="match status" value="3"/>
</dbReference>
<dbReference type="InterPro" id="IPR018247">
    <property type="entry name" value="EF_Hand_1_Ca_BS"/>
</dbReference>
<evidence type="ECO:0000259" key="4">
    <source>
        <dbReference type="PROSITE" id="PS50222"/>
    </source>
</evidence>
<organism evidence="5">
    <name type="scientific">Aphanomyces invadans</name>
    <dbReference type="NCBI Taxonomy" id="157072"/>
    <lineage>
        <taxon>Eukaryota</taxon>
        <taxon>Sar</taxon>
        <taxon>Stramenopiles</taxon>
        <taxon>Oomycota</taxon>
        <taxon>Saprolegniomycetes</taxon>
        <taxon>Saprolegniales</taxon>
        <taxon>Verrucalvaceae</taxon>
        <taxon>Aphanomyces</taxon>
    </lineage>
</organism>
<dbReference type="GO" id="GO:0005509">
    <property type="term" value="F:calcium ion binding"/>
    <property type="evidence" value="ECO:0007669"/>
    <property type="project" value="InterPro"/>
</dbReference>
<gene>
    <name evidence="5" type="ORF">H310_13581</name>
</gene>
<dbReference type="SMART" id="SM00054">
    <property type="entry name" value="EFh"/>
    <property type="match status" value="4"/>
</dbReference>
<proteinExistence type="predicted"/>
<dbReference type="SUPFAM" id="SSF47473">
    <property type="entry name" value="EF-hand"/>
    <property type="match status" value="2"/>
</dbReference>
<dbReference type="InterPro" id="IPR011992">
    <property type="entry name" value="EF-hand-dom_pair"/>
</dbReference>
<sequence length="470" mass="52956">MGPKLSVEAKFTSASPILKEYRQVQLREVRQVIQDYEDMQREYGDFMAVTQDQFDQLFSVVCSDTVAHFQEFDVRGVGRVDVLEVFAVLIVFSKDLIEPKIQALFSLFDFDKTCYISHTELVMLMICCTRGLCRVVGLERPDNLELECLANEAFAKIDTNRNRRISLSEFSFWLHHEHSVILYLKKFASTRLIADAMLLYDRQLKLAIDLFLAAAAVRHKASVGNAAEGTVSYPACTLVQVRSVVSALKLPNLKPNHVDELIGYMTQMVEADEDSGHSVIALPNFLSVMSPALAFFAADDDHSMTVDVQELRILLWLMRKKEPTELQTKGMLLSLDDDENGQLSCMEWVHYASGIDQSTGSLAFNAQLRYLFEQCDRDGNGSIHVADFSAGLKTVVTRSVHAAIPKANKVGEKKWAIIDDMLASLAKEIMDCVDVNNSKTIEWKEFKAHLEFIEDRVAKVKAYVLGFVVV</sequence>
<dbReference type="RefSeq" id="XP_008879353.1">
    <property type="nucleotide sequence ID" value="XM_008881131.1"/>
</dbReference>
<dbReference type="PANTHER" id="PTHR45942">
    <property type="entry name" value="PROTEIN PHOSPATASE 3 REGULATORY SUBUNIT B ALPHA ISOFORM TYPE 1"/>
    <property type="match status" value="1"/>
</dbReference>
<dbReference type="OrthoDB" id="67359at2759"/>
<evidence type="ECO:0000313" key="5">
    <source>
        <dbReference type="EMBL" id="ETV92056.1"/>
    </source>
</evidence>
<keyword evidence="2" id="KW-0677">Repeat</keyword>
<evidence type="ECO:0000256" key="1">
    <source>
        <dbReference type="ARBA" id="ARBA00022723"/>
    </source>
</evidence>
<dbReference type="PROSITE" id="PS50222">
    <property type="entry name" value="EF_HAND_2"/>
    <property type="match status" value="3"/>
</dbReference>
<evidence type="ECO:0000256" key="3">
    <source>
        <dbReference type="ARBA" id="ARBA00022837"/>
    </source>
</evidence>
<dbReference type="EMBL" id="KI914004">
    <property type="protein sequence ID" value="ETV92056.1"/>
    <property type="molecule type" value="Genomic_DNA"/>
</dbReference>
<dbReference type="AlphaFoldDB" id="A0A024TEN7"/>
<dbReference type="Gene3D" id="1.10.238.10">
    <property type="entry name" value="EF-hand"/>
    <property type="match status" value="3"/>
</dbReference>
<dbReference type="eggNOG" id="ENOG502RXDP">
    <property type="taxonomic scope" value="Eukaryota"/>
</dbReference>
<keyword evidence="3" id="KW-0106">Calcium</keyword>
<protein>
    <recommendedName>
        <fullName evidence="4">EF-hand domain-containing protein</fullName>
    </recommendedName>
</protein>
<reference evidence="5" key="1">
    <citation type="submission" date="2013-12" db="EMBL/GenBank/DDBJ databases">
        <title>The Genome Sequence of Aphanomyces invadans NJM9701.</title>
        <authorList>
            <consortium name="The Broad Institute Genomics Platform"/>
            <person name="Russ C."/>
            <person name="Tyler B."/>
            <person name="van West P."/>
            <person name="Dieguez-Uribeondo J."/>
            <person name="Young S.K."/>
            <person name="Zeng Q."/>
            <person name="Gargeya S."/>
            <person name="Fitzgerald M."/>
            <person name="Abouelleil A."/>
            <person name="Alvarado L."/>
            <person name="Chapman S.B."/>
            <person name="Gainer-Dewar J."/>
            <person name="Goldberg J."/>
            <person name="Griggs A."/>
            <person name="Gujja S."/>
            <person name="Hansen M."/>
            <person name="Howarth C."/>
            <person name="Imamovic A."/>
            <person name="Ireland A."/>
            <person name="Larimer J."/>
            <person name="McCowan C."/>
            <person name="Murphy C."/>
            <person name="Pearson M."/>
            <person name="Poon T.W."/>
            <person name="Priest M."/>
            <person name="Roberts A."/>
            <person name="Saif S."/>
            <person name="Shea T."/>
            <person name="Sykes S."/>
            <person name="Wortman J."/>
            <person name="Nusbaum C."/>
            <person name="Birren B."/>
        </authorList>
    </citation>
    <scope>NUCLEOTIDE SEQUENCE [LARGE SCALE GENOMIC DNA]</scope>
    <source>
        <strain evidence="5">NJM9701</strain>
    </source>
</reference>
<feature type="domain" description="EF-hand" evidence="4">
    <location>
        <begin position="421"/>
        <end position="456"/>
    </location>
</feature>
<dbReference type="Pfam" id="PF13499">
    <property type="entry name" value="EF-hand_7"/>
    <property type="match status" value="1"/>
</dbReference>
<feature type="domain" description="EF-hand" evidence="4">
    <location>
        <begin position="363"/>
        <end position="398"/>
    </location>
</feature>
<dbReference type="GeneID" id="20090631"/>
<evidence type="ECO:0000256" key="2">
    <source>
        <dbReference type="ARBA" id="ARBA00022737"/>
    </source>
</evidence>
<dbReference type="STRING" id="157072.A0A024TEN7"/>
<keyword evidence="1" id="KW-0479">Metal-binding</keyword>